<dbReference type="GO" id="GO:0006508">
    <property type="term" value="P:proteolysis"/>
    <property type="evidence" value="ECO:0007669"/>
    <property type="project" value="UniProtKB-KW"/>
</dbReference>
<dbReference type="InterPro" id="IPR032861">
    <property type="entry name" value="TAXi_N"/>
</dbReference>
<reference evidence="6" key="1">
    <citation type="journal article" date="2013" name="Genome Biol.">
        <title>Reference genomes and transcriptomes of Nicotiana sylvestris and Nicotiana tomentosiformis.</title>
        <authorList>
            <person name="Sierro N."/>
            <person name="Battey J.N."/>
            <person name="Ouadi S."/>
            <person name="Bovet L."/>
            <person name="Goepfert S."/>
            <person name="Bakaher N."/>
            <person name="Peitsch M.C."/>
            <person name="Ivanov N.V."/>
        </authorList>
    </citation>
    <scope>NUCLEOTIDE SEQUENCE [LARGE SCALE GENOMIC DNA]</scope>
</reference>
<gene>
    <name evidence="7" type="primary">LOC104245567</name>
</gene>
<evidence type="ECO:0000256" key="2">
    <source>
        <dbReference type="ARBA" id="ARBA00022670"/>
    </source>
</evidence>
<name>A0A1U7YKY9_NICSY</name>
<evidence type="ECO:0000256" key="1">
    <source>
        <dbReference type="ARBA" id="ARBA00007447"/>
    </source>
</evidence>
<sequence>MSYGDQSQTIGDLAFEKFTFPSIFGNNVNILDVVFGCGHDNSGTFNNYTSVIIGLGGGEVSIVNQLDKEINGKFSYYADLELSPSSTFAEVEEDLVSLTIVPAEEVAIFGNLEQVSLLNVLVLKDEVILEVGTCLGILENEIKRRMHELACRARSEVDGLHGATPGENGAPCKTRQGKNGAPEGARQPKVGALHDAL</sequence>
<evidence type="ECO:0000259" key="5">
    <source>
        <dbReference type="Pfam" id="PF14543"/>
    </source>
</evidence>
<dbReference type="InterPro" id="IPR051708">
    <property type="entry name" value="Plant_Aspart_Prot_A1"/>
</dbReference>
<keyword evidence="3" id="KW-0378">Hydrolase</keyword>
<keyword evidence="6" id="KW-1185">Reference proteome</keyword>
<dbReference type="GO" id="GO:0008233">
    <property type="term" value="F:peptidase activity"/>
    <property type="evidence" value="ECO:0007669"/>
    <property type="project" value="UniProtKB-KW"/>
</dbReference>
<dbReference type="GO" id="GO:0005576">
    <property type="term" value="C:extracellular region"/>
    <property type="evidence" value="ECO:0007669"/>
    <property type="project" value="TreeGrafter"/>
</dbReference>
<keyword evidence="2 7" id="KW-0645">Protease</keyword>
<protein>
    <submittedName>
        <fullName evidence="7">Probable aspartic protease At2g35615</fullName>
    </submittedName>
</protein>
<dbReference type="eggNOG" id="KOG1339">
    <property type="taxonomic scope" value="Eukaryota"/>
</dbReference>
<evidence type="ECO:0000313" key="6">
    <source>
        <dbReference type="Proteomes" id="UP000189701"/>
    </source>
</evidence>
<evidence type="ECO:0000256" key="4">
    <source>
        <dbReference type="SAM" id="MobiDB-lite"/>
    </source>
</evidence>
<organism evidence="6 7">
    <name type="scientific">Nicotiana sylvestris</name>
    <name type="common">Wood tobacco</name>
    <name type="synonym">South American tobacco</name>
    <dbReference type="NCBI Taxonomy" id="4096"/>
    <lineage>
        <taxon>Eukaryota</taxon>
        <taxon>Viridiplantae</taxon>
        <taxon>Streptophyta</taxon>
        <taxon>Embryophyta</taxon>
        <taxon>Tracheophyta</taxon>
        <taxon>Spermatophyta</taxon>
        <taxon>Magnoliopsida</taxon>
        <taxon>eudicotyledons</taxon>
        <taxon>Gunneridae</taxon>
        <taxon>Pentapetalae</taxon>
        <taxon>asterids</taxon>
        <taxon>lamiids</taxon>
        <taxon>Solanales</taxon>
        <taxon>Solanaceae</taxon>
        <taxon>Nicotianoideae</taxon>
        <taxon>Nicotianeae</taxon>
        <taxon>Nicotiana</taxon>
    </lineage>
</organism>
<comment type="similarity">
    <text evidence="1">Belongs to the peptidase A1 family.</text>
</comment>
<dbReference type="AlphaFoldDB" id="A0A1U7YKY9"/>
<proteinExistence type="inferred from homology"/>
<accession>A0A1U7YKY9</accession>
<evidence type="ECO:0000313" key="7">
    <source>
        <dbReference type="RefSeq" id="XP_009799490.1"/>
    </source>
</evidence>
<dbReference type="GeneID" id="104245567"/>
<dbReference type="PANTHER" id="PTHR47967:SF128">
    <property type="entry name" value="ASPARTIC PROTEINASE CDR1-LIKE"/>
    <property type="match status" value="1"/>
</dbReference>
<dbReference type="RefSeq" id="XP_009799490.1">
    <property type="nucleotide sequence ID" value="XM_009801188.1"/>
</dbReference>
<reference evidence="7" key="2">
    <citation type="submission" date="2025-08" db="UniProtKB">
        <authorList>
            <consortium name="RefSeq"/>
        </authorList>
    </citation>
    <scope>IDENTIFICATION</scope>
    <source>
        <tissue evidence="7">Leaf</tissue>
    </source>
</reference>
<dbReference type="PANTHER" id="PTHR47967">
    <property type="entry name" value="OS07G0603500 PROTEIN-RELATED"/>
    <property type="match status" value="1"/>
</dbReference>
<dbReference type="SUPFAM" id="SSF50630">
    <property type="entry name" value="Acid proteases"/>
    <property type="match status" value="1"/>
</dbReference>
<evidence type="ECO:0000256" key="3">
    <source>
        <dbReference type="ARBA" id="ARBA00022801"/>
    </source>
</evidence>
<feature type="region of interest" description="Disordered" evidence="4">
    <location>
        <begin position="160"/>
        <end position="197"/>
    </location>
</feature>
<dbReference type="STRING" id="4096.A0A1U7YKY9"/>
<dbReference type="Pfam" id="PF14543">
    <property type="entry name" value="TAXi_N"/>
    <property type="match status" value="1"/>
</dbReference>
<dbReference type="Gene3D" id="2.40.70.10">
    <property type="entry name" value="Acid Proteases"/>
    <property type="match status" value="1"/>
</dbReference>
<dbReference type="KEGG" id="nsy:104245567"/>
<feature type="domain" description="Xylanase inhibitor N-terminal" evidence="5">
    <location>
        <begin position="2"/>
        <end position="77"/>
    </location>
</feature>
<dbReference type="InterPro" id="IPR021109">
    <property type="entry name" value="Peptidase_aspartic_dom_sf"/>
</dbReference>
<dbReference type="Proteomes" id="UP000189701">
    <property type="component" value="Unplaced"/>
</dbReference>